<dbReference type="EMBL" id="JBHUFZ010000025">
    <property type="protein sequence ID" value="MFD1890731.1"/>
    <property type="molecule type" value="Genomic_DNA"/>
</dbReference>
<evidence type="ECO:0000313" key="1">
    <source>
        <dbReference type="EMBL" id="MFD1890731.1"/>
    </source>
</evidence>
<dbReference type="RefSeq" id="WP_343872043.1">
    <property type="nucleotide sequence ID" value="NZ_BAAAIX010000004.1"/>
</dbReference>
<organism evidence="1 2">
    <name type="scientific">Luteococcus peritonei</name>
    <dbReference type="NCBI Taxonomy" id="88874"/>
    <lineage>
        <taxon>Bacteria</taxon>
        <taxon>Bacillati</taxon>
        <taxon>Actinomycetota</taxon>
        <taxon>Actinomycetes</taxon>
        <taxon>Propionibacteriales</taxon>
        <taxon>Propionibacteriaceae</taxon>
        <taxon>Luteococcus</taxon>
    </lineage>
</organism>
<name>A0ABW4RWW8_9ACTN</name>
<dbReference type="InterPro" id="IPR009282">
    <property type="entry name" value="DUF937"/>
</dbReference>
<gene>
    <name evidence="1" type="ORF">ACFSCS_11145</name>
</gene>
<sequence length="217" mass="21885">MSALNDILNTLPINQLAEQLGAEPQQVEQAAVPAVTSILGGLTQNAQDPQGELSLAEALNQHTESPLQAGDQVALDQVDTNEGEKILGHVFGNQTEGVAQALSSQAGVSDALIKKMLPILAPIVLSYLAKQLGGSNSAAGNILGQVLGGAGQQAGTQANTGILGGVLSQVLGQVLNPQAAGTGNPFDTTNAQATTQQAQTQGGDIVSQILGGLLGKK</sequence>
<accession>A0ABW4RWW8</accession>
<reference evidence="2" key="1">
    <citation type="journal article" date="2019" name="Int. J. Syst. Evol. Microbiol.">
        <title>The Global Catalogue of Microorganisms (GCM) 10K type strain sequencing project: providing services to taxonomists for standard genome sequencing and annotation.</title>
        <authorList>
            <consortium name="The Broad Institute Genomics Platform"/>
            <consortium name="The Broad Institute Genome Sequencing Center for Infectious Disease"/>
            <person name="Wu L."/>
            <person name="Ma J."/>
        </authorList>
    </citation>
    <scope>NUCLEOTIDE SEQUENCE [LARGE SCALE GENOMIC DNA]</scope>
    <source>
        <strain evidence="2">CAIM 431</strain>
    </source>
</reference>
<dbReference type="Proteomes" id="UP001597326">
    <property type="component" value="Unassembled WGS sequence"/>
</dbReference>
<protein>
    <submittedName>
        <fullName evidence="1">DUF937 domain-containing protein</fullName>
    </submittedName>
</protein>
<evidence type="ECO:0000313" key="2">
    <source>
        <dbReference type="Proteomes" id="UP001597326"/>
    </source>
</evidence>
<proteinExistence type="predicted"/>
<keyword evidence="2" id="KW-1185">Reference proteome</keyword>
<dbReference type="Pfam" id="PF06078">
    <property type="entry name" value="DUF937"/>
    <property type="match status" value="1"/>
</dbReference>
<comment type="caution">
    <text evidence="1">The sequence shown here is derived from an EMBL/GenBank/DDBJ whole genome shotgun (WGS) entry which is preliminary data.</text>
</comment>